<dbReference type="OrthoDB" id="9767864at2"/>
<feature type="domain" description="Tail sheath protein subtilisin-like" evidence="2">
    <location>
        <begin position="110"/>
        <end position="277"/>
    </location>
</feature>
<comment type="similarity">
    <text evidence="1">Belongs to the myoviridae tail sheath protein family.</text>
</comment>
<dbReference type="RefSeq" id="WP_125976238.1">
    <property type="nucleotide sequence ID" value="NZ_CP034433.1"/>
</dbReference>
<evidence type="ECO:0000259" key="3">
    <source>
        <dbReference type="Pfam" id="PF17482"/>
    </source>
</evidence>
<dbReference type="InterPro" id="IPR054564">
    <property type="entry name" value="Gp18_domIII_N"/>
</dbReference>
<feature type="domain" description="Tail sheath protein Gp18-like" evidence="4">
    <location>
        <begin position="27"/>
        <end position="87"/>
    </location>
</feature>
<dbReference type="InterPro" id="IPR052042">
    <property type="entry name" value="Tail_sheath_structural"/>
</dbReference>
<reference evidence="5 6" key="1">
    <citation type="submission" date="2018-12" db="EMBL/GenBank/DDBJ databases">
        <title>Complete genome sequence of Iodobacter sp. H11R3.</title>
        <authorList>
            <person name="Bae J.-W."/>
        </authorList>
    </citation>
    <scope>NUCLEOTIDE SEQUENCE [LARGE SCALE GENOMIC DNA]</scope>
    <source>
        <strain evidence="5 6">H11R3</strain>
    </source>
</reference>
<gene>
    <name evidence="5" type="ORF">EJO50_02895</name>
</gene>
<sequence length="392" mass="43317">MSDQFHHGVRVIEINEGTRTIRTISTAVIGLICTADDADAKFYPLNKPVLITNIQKAIGKAGTQGTMQRTLEAIAKQTSPIIVMVRVEEGADEKATEKNIIGGTDEAGRFTGLKALLAANSIVHVKPRILAVPGYDTLLVANELATICQKLRAFAYISARGCNDVVEAMEYRTHFGQRELMMVWPDFKNPGWSGRDDQWLDTDLAVAYAVGLRAKLDKEVGWHKTLSNVVINGVMGLTRDVFWDLQDPDTDAGLLNSKDITTIVRAKGFVFWGNRTLSADPLFAFENYTRSAQVIADTMGEAHMWAIDQPMTPSLAKDILEGINAKGRAWVSAGYLMGFNAWLDIEANSKEDLKAGKLTIDYDYTPVPPLENLELRQRITDQYLMNFSASVG</sequence>
<dbReference type="AlphaFoldDB" id="A0A3S8ZX20"/>
<organism evidence="5 6">
    <name type="scientific">Iodobacter ciconiae</name>
    <dbReference type="NCBI Taxonomy" id="2496266"/>
    <lineage>
        <taxon>Bacteria</taxon>
        <taxon>Pseudomonadati</taxon>
        <taxon>Pseudomonadota</taxon>
        <taxon>Betaproteobacteria</taxon>
        <taxon>Neisseriales</taxon>
        <taxon>Chitinibacteraceae</taxon>
        <taxon>Iodobacter</taxon>
    </lineage>
</organism>
<dbReference type="InterPro" id="IPR035089">
    <property type="entry name" value="Phage_sheath_subtilisin"/>
</dbReference>
<dbReference type="Pfam" id="PF17482">
    <property type="entry name" value="Phage_sheath_1C"/>
    <property type="match status" value="1"/>
</dbReference>
<dbReference type="EMBL" id="CP034433">
    <property type="protein sequence ID" value="AZN38050.1"/>
    <property type="molecule type" value="Genomic_DNA"/>
</dbReference>
<accession>A0A3S8ZX20</accession>
<dbReference type="InterPro" id="IPR020287">
    <property type="entry name" value="Tail_sheath_C"/>
</dbReference>
<evidence type="ECO:0000256" key="1">
    <source>
        <dbReference type="ARBA" id="ARBA00008005"/>
    </source>
</evidence>
<dbReference type="Pfam" id="PF22671">
    <property type="entry name" value="Gp18_domIII_N"/>
    <property type="match status" value="1"/>
</dbReference>
<feature type="domain" description="Tail sheath protein C-terminal" evidence="3">
    <location>
        <begin position="279"/>
        <end position="380"/>
    </location>
</feature>
<dbReference type="PANTHER" id="PTHR35861:SF1">
    <property type="entry name" value="PHAGE TAIL SHEATH PROTEIN"/>
    <property type="match status" value="1"/>
</dbReference>
<protein>
    <submittedName>
        <fullName evidence="5">Phage tail sheath protein</fullName>
    </submittedName>
</protein>
<evidence type="ECO:0000313" key="6">
    <source>
        <dbReference type="Proteomes" id="UP000282438"/>
    </source>
</evidence>
<evidence type="ECO:0000259" key="4">
    <source>
        <dbReference type="Pfam" id="PF22671"/>
    </source>
</evidence>
<dbReference type="KEGG" id="iod:EJO50_02895"/>
<dbReference type="PANTHER" id="PTHR35861">
    <property type="match status" value="1"/>
</dbReference>
<keyword evidence="6" id="KW-1185">Reference proteome</keyword>
<name>A0A3S8ZX20_9NEIS</name>
<proteinExistence type="inferred from homology"/>
<dbReference type="Pfam" id="PF04984">
    <property type="entry name" value="Phage_sheath_1"/>
    <property type="match status" value="1"/>
</dbReference>
<evidence type="ECO:0000313" key="5">
    <source>
        <dbReference type="EMBL" id="AZN38050.1"/>
    </source>
</evidence>
<evidence type="ECO:0000259" key="2">
    <source>
        <dbReference type="Pfam" id="PF04984"/>
    </source>
</evidence>
<dbReference type="Proteomes" id="UP000282438">
    <property type="component" value="Chromosome"/>
</dbReference>